<evidence type="ECO:0000313" key="2">
    <source>
        <dbReference type="EMBL" id="PNX67566.1"/>
    </source>
</evidence>
<sequence length="198" mass="22375">EPIIGVDILYDEEQAHVHNDSGADFHEDNTIGIHDNTYSNEPKATHQAVRILERVSAEKNDKEMDNSMDNTSISSDEFNDDNTIVIHDFVPNNLQGQMVERDGNEMDPDMLELISDSVEEVVAETQTILQTPALPQVVLDDMEKIKQAWETKTSTNTEEEVSFTPYVSKKTKKQNLRIARSLGSYPTRSRGPPPRYSP</sequence>
<protein>
    <submittedName>
        <fullName evidence="2">Uncharacterized protein</fullName>
    </submittedName>
</protein>
<organism evidence="2 3">
    <name type="scientific">Trifolium pratense</name>
    <name type="common">Red clover</name>
    <dbReference type="NCBI Taxonomy" id="57577"/>
    <lineage>
        <taxon>Eukaryota</taxon>
        <taxon>Viridiplantae</taxon>
        <taxon>Streptophyta</taxon>
        <taxon>Embryophyta</taxon>
        <taxon>Tracheophyta</taxon>
        <taxon>Spermatophyta</taxon>
        <taxon>Magnoliopsida</taxon>
        <taxon>eudicotyledons</taxon>
        <taxon>Gunneridae</taxon>
        <taxon>Pentapetalae</taxon>
        <taxon>rosids</taxon>
        <taxon>fabids</taxon>
        <taxon>Fabales</taxon>
        <taxon>Fabaceae</taxon>
        <taxon>Papilionoideae</taxon>
        <taxon>50 kb inversion clade</taxon>
        <taxon>NPAAA clade</taxon>
        <taxon>Hologalegina</taxon>
        <taxon>IRL clade</taxon>
        <taxon>Trifolieae</taxon>
        <taxon>Trifolium</taxon>
    </lineage>
</organism>
<gene>
    <name evidence="2" type="ORF">L195_g055697</name>
</gene>
<name>A0A2K3KMT3_TRIPR</name>
<dbReference type="Proteomes" id="UP000236291">
    <property type="component" value="Unassembled WGS sequence"/>
</dbReference>
<comment type="caution">
    <text evidence="2">The sequence shown here is derived from an EMBL/GenBank/DDBJ whole genome shotgun (WGS) entry which is preliminary data.</text>
</comment>
<reference evidence="2 3" key="1">
    <citation type="journal article" date="2014" name="Am. J. Bot.">
        <title>Genome assembly and annotation for red clover (Trifolium pratense; Fabaceae).</title>
        <authorList>
            <person name="Istvanek J."/>
            <person name="Jaros M."/>
            <person name="Krenek A."/>
            <person name="Repkova J."/>
        </authorList>
    </citation>
    <scope>NUCLEOTIDE SEQUENCE [LARGE SCALE GENOMIC DNA]</scope>
    <source>
        <strain evidence="3">cv. Tatra</strain>
        <tissue evidence="2">Young leaves</tissue>
    </source>
</reference>
<accession>A0A2K3KMT3</accession>
<dbReference type="EMBL" id="ASHM01102474">
    <property type="protein sequence ID" value="PNX67566.1"/>
    <property type="molecule type" value="Genomic_DNA"/>
</dbReference>
<reference evidence="2 3" key="2">
    <citation type="journal article" date="2017" name="Front. Plant Sci.">
        <title>Gene Classification and Mining of Molecular Markers Useful in Red Clover (Trifolium pratense) Breeding.</title>
        <authorList>
            <person name="Istvanek J."/>
            <person name="Dluhosova J."/>
            <person name="Dluhos P."/>
            <person name="Patkova L."/>
            <person name="Nedelnik J."/>
            <person name="Repkova J."/>
        </authorList>
    </citation>
    <scope>NUCLEOTIDE SEQUENCE [LARGE SCALE GENOMIC DNA]</scope>
    <source>
        <strain evidence="3">cv. Tatra</strain>
        <tissue evidence="2">Young leaves</tissue>
    </source>
</reference>
<feature type="region of interest" description="Disordered" evidence="1">
    <location>
        <begin position="151"/>
        <end position="198"/>
    </location>
</feature>
<dbReference type="AlphaFoldDB" id="A0A2K3KMT3"/>
<evidence type="ECO:0000256" key="1">
    <source>
        <dbReference type="SAM" id="MobiDB-lite"/>
    </source>
</evidence>
<proteinExistence type="predicted"/>
<evidence type="ECO:0000313" key="3">
    <source>
        <dbReference type="Proteomes" id="UP000236291"/>
    </source>
</evidence>
<feature type="non-terminal residue" evidence="2">
    <location>
        <position position="1"/>
    </location>
</feature>